<gene>
    <name evidence="5" type="primary">rplM</name>
    <name evidence="6" type="ORF">B5G21_02605</name>
</gene>
<reference evidence="7" key="1">
    <citation type="submission" date="2017-04" db="EMBL/GenBank/DDBJ databases">
        <title>Function of individual gut microbiota members based on whole genome sequencing of pure cultures obtained from chicken caecum.</title>
        <authorList>
            <person name="Medvecky M."/>
            <person name="Cejkova D."/>
            <person name="Polansky O."/>
            <person name="Karasova D."/>
            <person name="Kubasova T."/>
            <person name="Cizek A."/>
            <person name="Rychlik I."/>
        </authorList>
    </citation>
    <scope>NUCLEOTIDE SEQUENCE [LARGE SCALE GENOMIC DNA]</scope>
    <source>
        <strain evidence="7">An70</strain>
    </source>
</reference>
<dbReference type="EMBL" id="NFHO01000002">
    <property type="protein sequence ID" value="OUN44172.1"/>
    <property type="molecule type" value="Genomic_DNA"/>
</dbReference>
<comment type="subunit">
    <text evidence="5">Part of the 50S ribosomal subunit.</text>
</comment>
<dbReference type="STRING" id="1118060.GCA_000311845_01612"/>
<dbReference type="InterPro" id="IPR005823">
    <property type="entry name" value="Ribosomal_uL13_bac-type"/>
</dbReference>
<accession>A0A1Y3U5W7</accession>
<organism evidence="6 7">
    <name type="scientific">Enorma massiliensis</name>
    <dbReference type="NCBI Taxonomy" id="1472761"/>
    <lineage>
        <taxon>Bacteria</taxon>
        <taxon>Bacillati</taxon>
        <taxon>Actinomycetota</taxon>
        <taxon>Coriobacteriia</taxon>
        <taxon>Coriobacteriales</taxon>
        <taxon>Coriobacteriaceae</taxon>
        <taxon>Enorma</taxon>
    </lineage>
</organism>
<evidence type="ECO:0000313" key="7">
    <source>
        <dbReference type="Proteomes" id="UP000196560"/>
    </source>
</evidence>
<dbReference type="Gene3D" id="3.90.1180.10">
    <property type="entry name" value="Ribosomal protein L13"/>
    <property type="match status" value="1"/>
</dbReference>
<evidence type="ECO:0000256" key="1">
    <source>
        <dbReference type="ARBA" id="ARBA00006227"/>
    </source>
</evidence>
<keyword evidence="7" id="KW-1185">Reference proteome</keyword>
<dbReference type="GO" id="GO:0003729">
    <property type="term" value="F:mRNA binding"/>
    <property type="evidence" value="ECO:0007669"/>
    <property type="project" value="TreeGrafter"/>
</dbReference>
<dbReference type="FunFam" id="3.90.1180.10:FF:000001">
    <property type="entry name" value="50S ribosomal protein L13"/>
    <property type="match status" value="1"/>
</dbReference>
<comment type="function">
    <text evidence="5">This protein is one of the early assembly proteins of the 50S ribosomal subunit, although it is not seen to bind rRNA by itself. It is important during the early stages of 50S assembly.</text>
</comment>
<dbReference type="GO" id="GO:0017148">
    <property type="term" value="P:negative regulation of translation"/>
    <property type="evidence" value="ECO:0007669"/>
    <property type="project" value="TreeGrafter"/>
</dbReference>
<dbReference type="InterPro" id="IPR036899">
    <property type="entry name" value="Ribosomal_uL13_sf"/>
</dbReference>
<keyword evidence="2 5" id="KW-0689">Ribosomal protein</keyword>
<dbReference type="Pfam" id="PF00572">
    <property type="entry name" value="Ribosomal_L13"/>
    <property type="match status" value="1"/>
</dbReference>
<name>A0A1Y3U5W7_9ACTN</name>
<protein>
    <recommendedName>
        <fullName evidence="4 5">Large ribosomal subunit protein uL13</fullName>
    </recommendedName>
</protein>
<evidence type="ECO:0000256" key="5">
    <source>
        <dbReference type="HAMAP-Rule" id="MF_01366"/>
    </source>
</evidence>
<dbReference type="GO" id="GO:0006412">
    <property type="term" value="P:translation"/>
    <property type="evidence" value="ECO:0007669"/>
    <property type="project" value="UniProtKB-UniRule"/>
</dbReference>
<dbReference type="Proteomes" id="UP000196560">
    <property type="component" value="Unassembled WGS sequence"/>
</dbReference>
<evidence type="ECO:0000313" key="6">
    <source>
        <dbReference type="EMBL" id="OUN44172.1"/>
    </source>
</evidence>
<keyword evidence="3 5" id="KW-0687">Ribonucleoprotein</keyword>
<dbReference type="PANTHER" id="PTHR11545:SF2">
    <property type="entry name" value="LARGE RIBOSOMAL SUBUNIT PROTEIN UL13M"/>
    <property type="match status" value="1"/>
</dbReference>
<dbReference type="PIRSF" id="PIRSF002181">
    <property type="entry name" value="Ribosomal_L13"/>
    <property type="match status" value="1"/>
</dbReference>
<dbReference type="eggNOG" id="COG0102">
    <property type="taxonomic scope" value="Bacteria"/>
</dbReference>
<evidence type="ECO:0000256" key="4">
    <source>
        <dbReference type="ARBA" id="ARBA00035201"/>
    </source>
</evidence>
<dbReference type="HAMAP" id="MF_01366">
    <property type="entry name" value="Ribosomal_uL13"/>
    <property type="match status" value="1"/>
</dbReference>
<dbReference type="PANTHER" id="PTHR11545">
    <property type="entry name" value="RIBOSOMAL PROTEIN L13"/>
    <property type="match status" value="1"/>
</dbReference>
<evidence type="ECO:0000256" key="2">
    <source>
        <dbReference type="ARBA" id="ARBA00022980"/>
    </source>
</evidence>
<dbReference type="AlphaFoldDB" id="A0A1Y3U5W7"/>
<dbReference type="SUPFAM" id="SSF52161">
    <property type="entry name" value="Ribosomal protein L13"/>
    <property type="match status" value="1"/>
</dbReference>
<proteinExistence type="inferred from homology"/>
<dbReference type="RefSeq" id="WP_087185907.1">
    <property type="nucleotide sequence ID" value="NZ_NFHO01000002.1"/>
</dbReference>
<sequence>MISKSTHYAKQGEVARNWVLIDAEGKVLGRLATQIAMILRGKNKPQYTPNSDCGDFVVVINADKVQLTGNKADHKTYYRHTGYNGGLKAESFRTAMEKHPEKVIERAVRGMFPKTTLGRKQLAKLKVYAGSEHPHAAQNPVKIEVEA</sequence>
<dbReference type="GO" id="GO:0003735">
    <property type="term" value="F:structural constituent of ribosome"/>
    <property type="evidence" value="ECO:0007669"/>
    <property type="project" value="InterPro"/>
</dbReference>
<comment type="caution">
    <text evidence="6">The sequence shown here is derived from an EMBL/GenBank/DDBJ whole genome shotgun (WGS) entry which is preliminary data.</text>
</comment>
<comment type="similarity">
    <text evidence="1 5">Belongs to the universal ribosomal protein uL13 family.</text>
</comment>
<dbReference type="InterPro" id="IPR005822">
    <property type="entry name" value="Ribosomal_uL13"/>
</dbReference>
<dbReference type="GO" id="GO:0022625">
    <property type="term" value="C:cytosolic large ribosomal subunit"/>
    <property type="evidence" value="ECO:0007669"/>
    <property type="project" value="TreeGrafter"/>
</dbReference>
<dbReference type="NCBIfam" id="TIGR01066">
    <property type="entry name" value="rplM_bact"/>
    <property type="match status" value="1"/>
</dbReference>
<dbReference type="CDD" id="cd00392">
    <property type="entry name" value="Ribosomal_L13"/>
    <property type="match status" value="1"/>
</dbReference>
<evidence type="ECO:0000256" key="3">
    <source>
        <dbReference type="ARBA" id="ARBA00023274"/>
    </source>
</evidence>